<gene>
    <name evidence="5" type="ORF">ABNO50_00910</name>
</gene>
<evidence type="ECO:0000256" key="4">
    <source>
        <dbReference type="ARBA" id="ARBA00035499"/>
    </source>
</evidence>
<evidence type="ECO:0000256" key="1">
    <source>
        <dbReference type="ARBA" id="ARBA00006227"/>
    </source>
</evidence>
<keyword evidence="2 5" id="KW-0689">Ribosomal protein</keyword>
<proteinExistence type="inferred from homology"/>
<dbReference type="InterPro" id="IPR005822">
    <property type="entry name" value="Ribosomal_uL13"/>
</dbReference>
<comment type="similarity">
    <text evidence="1">Belongs to the universal ribosomal protein uL13 family.</text>
</comment>
<dbReference type="GO" id="GO:0006412">
    <property type="term" value="P:translation"/>
    <property type="evidence" value="ECO:0007669"/>
    <property type="project" value="InterPro"/>
</dbReference>
<accession>A0AAU7QRN8</accession>
<protein>
    <recommendedName>
        <fullName evidence="4">50S ribosomal protein L13</fullName>
    </recommendedName>
</protein>
<dbReference type="SUPFAM" id="SSF52161">
    <property type="entry name" value="Ribosomal protein L13"/>
    <property type="match status" value="1"/>
</dbReference>
<dbReference type="CDD" id="cd00392">
    <property type="entry name" value="Ribosomal_L13"/>
    <property type="match status" value="1"/>
</dbReference>
<dbReference type="GO" id="GO:0017148">
    <property type="term" value="P:negative regulation of translation"/>
    <property type="evidence" value="ECO:0007669"/>
    <property type="project" value="TreeGrafter"/>
</dbReference>
<reference evidence="5" key="1">
    <citation type="submission" date="2024-06" db="EMBL/GenBank/DDBJ databases">
        <title>Diversity, functionality, and evolutionary history of bacterial symbionts in false click beetles (Coleoptera, Throscidae).</title>
        <authorList>
            <person name="Wierz J.C."/>
            <person name="Malm H."/>
            <person name="Kaltenpoth M."/>
            <person name="Engl T."/>
        </authorList>
    </citation>
    <scope>NUCLEOTIDE SEQUENCE</scope>
    <source>
        <strain evidence="5">Tduv</strain>
    </source>
</reference>
<dbReference type="Gene3D" id="3.90.1180.10">
    <property type="entry name" value="Ribosomal protein L13"/>
    <property type="match status" value="1"/>
</dbReference>
<evidence type="ECO:0000313" key="5">
    <source>
        <dbReference type="EMBL" id="XBT18367.1"/>
    </source>
</evidence>
<dbReference type="EMBL" id="CP157894">
    <property type="protein sequence ID" value="XBT18367.1"/>
    <property type="molecule type" value="Genomic_DNA"/>
</dbReference>
<dbReference type="InterPro" id="IPR005823">
    <property type="entry name" value="Ribosomal_uL13_bac-type"/>
</dbReference>
<sequence>MFKNISKTIFYNKNVSKFYLIDCKNKKIGRLSTLVVDIITGKYNIFYTPNIINNNRVILYNVDKMSVLNKKKKKYIHYTGYPGGQKIIFFKEYFLKYPKKILLHSILGMIKKNHNKNYIKKKIFLYTSKEKFSLKNSYITITI</sequence>
<keyword evidence="3" id="KW-0687">Ribonucleoprotein</keyword>
<dbReference type="InterPro" id="IPR036899">
    <property type="entry name" value="Ribosomal_uL13_sf"/>
</dbReference>
<dbReference type="GO" id="GO:1990904">
    <property type="term" value="C:ribonucleoprotein complex"/>
    <property type="evidence" value="ECO:0007669"/>
    <property type="project" value="UniProtKB-KW"/>
</dbReference>
<dbReference type="Pfam" id="PF00572">
    <property type="entry name" value="Ribosomal_L13"/>
    <property type="match status" value="1"/>
</dbReference>
<dbReference type="GO" id="GO:0003729">
    <property type="term" value="F:mRNA binding"/>
    <property type="evidence" value="ECO:0007669"/>
    <property type="project" value="TreeGrafter"/>
</dbReference>
<dbReference type="GO" id="GO:0003735">
    <property type="term" value="F:structural constituent of ribosome"/>
    <property type="evidence" value="ECO:0007669"/>
    <property type="project" value="InterPro"/>
</dbReference>
<name>A0AAU7QRN8_9FLAO</name>
<evidence type="ECO:0000256" key="2">
    <source>
        <dbReference type="ARBA" id="ARBA00022980"/>
    </source>
</evidence>
<dbReference type="AlphaFoldDB" id="A0AAU7QRN8"/>
<dbReference type="PANTHER" id="PTHR11545">
    <property type="entry name" value="RIBOSOMAL PROTEIN L13"/>
    <property type="match status" value="1"/>
</dbReference>
<dbReference type="PANTHER" id="PTHR11545:SF2">
    <property type="entry name" value="LARGE RIBOSOMAL SUBUNIT PROTEIN UL13M"/>
    <property type="match status" value="1"/>
</dbReference>
<dbReference type="PIRSF" id="PIRSF002181">
    <property type="entry name" value="Ribosomal_L13"/>
    <property type="match status" value="1"/>
</dbReference>
<evidence type="ECO:0000256" key="3">
    <source>
        <dbReference type="ARBA" id="ARBA00023274"/>
    </source>
</evidence>
<organism evidence="5">
    <name type="scientific">Candidatus Shikimatogenerans sp. Tduv</name>
    <dbReference type="NCBI Taxonomy" id="3158567"/>
    <lineage>
        <taxon>Bacteria</taxon>
        <taxon>Pseudomonadati</taxon>
        <taxon>Bacteroidota</taxon>
        <taxon>Flavobacteriia</taxon>
        <taxon>Flavobacteriales</taxon>
        <taxon>Candidatus Shikimatogenerans</taxon>
    </lineage>
</organism>
<dbReference type="GO" id="GO:0005840">
    <property type="term" value="C:ribosome"/>
    <property type="evidence" value="ECO:0007669"/>
    <property type="project" value="UniProtKB-KW"/>
</dbReference>